<dbReference type="Pfam" id="PF17917">
    <property type="entry name" value="RT_RNaseH"/>
    <property type="match status" value="1"/>
</dbReference>
<keyword evidence="6" id="KW-0695">RNA-directed DNA polymerase</keyword>
<dbReference type="Proteomes" id="UP001558613">
    <property type="component" value="Unassembled WGS sequence"/>
</dbReference>
<accession>A0ABR3MV25</accession>
<evidence type="ECO:0000313" key="9">
    <source>
        <dbReference type="Proteomes" id="UP001558613"/>
    </source>
</evidence>
<feature type="domain" description="Reverse transcriptase RNase H-like" evidence="7">
    <location>
        <begin position="57"/>
        <end position="86"/>
    </location>
</feature>
<keyword evidence="2" id="KW-0548">Nucleotidyltransferase</keyword>
<protein>
    <recommendedName>
        <fullName evidence="7">Reverse transcriptase RNase H-like domain-containing protein</fullName>
    </recommendedName>
</protein>
<evidence type="ECO:0000256" key="3">
    <source>
        <dbReference type="ARBA" id="ARBA00022722"/>
    </source>
</evidence>
<keyword evidence="5" id="KW-0378">Hydrolase</keyword>
<dbReference type="EMBL" id="JAYMGO010000009">
    <property type="protein sequence ID" value="KAL1268390.1"/>
    <property type="molecule type" value="Genomic_DNA"/>
</dbReference>
<keyword evidence="3" id="KW-0540">Nuclease</keyword>
<evidence type="ECO:0000256" key="6">
    <source>
        <dbReference type="ARBA" id="ARBA00022918"/>
    </source>
</evidence>
<evidence type="ECO:0000259" key="7">
    <source>
        <dbReference type="Pfam" id="PF17917"/>
    </source>
</evidence>
<evidence type="ECO:0000313" key="8">
    <source>
        <dbReference type="EMBL" id="KAL1268390.1"/>
    </source>
</evidence>
<dbReference type="InterPro" id="IPR041373">
    <property type="entry name" value="RT_RNaseH"/>
</dbReference>
<keyword evidence="1" id="KW-0808">Transferase</keyword>
<evidence type="ECO:0000256" key="5">
    <source>
        <dbReference type="ARBA" id="ARBA00022801"/>
    </source>
</evidence>
<proteinExistence type="predicted"/>
<keyword evidence="4" id="KW-0255">Endonuclease</keyword>
<evidence type="ECO:0000256" key="2">
    <source>
        <dbReference type="ARBA" id="ARBA00022695"/>
    </source>
</evidence>
<comment type="caution">
    <text evidence="8">The sequence shown here is derived from an EMBL/GenBank/DDBJ whole genome shotgun (WGS) entry which is preliminary data.</text>
</comment>
<name>A0ABR3MV25_9TELE</name>
<gene>
    <name evidence="8" type="ORF">QQF64_033753</name>
</gene>
<evidence type="ECO:0000256" key="1">
    <source>
        <dbReference type="ARBA" id="ARBA00022679"/>
    </source>
</evidence>
<sequence>MEAEWLTTVLDSIGLEEEKMLCASALSEGAAVPADKDCLHLRASSMGPRLQLPLPAAGLGAVLSQVQDGEEYPVIYISRKLTSAER</sequence>
<evidence type="ECO:0000256" key="4">
    <source>
        <dbReference type="ARBA" id="ARBA00022759"/>
    </source>
</evidence>
<reference evidence="8 9" key="1">
    <citation type="submission" date="2023-09" db="EMBL/GenBank/DDBJ databases">
        <authorList>
            <person name="Wang M."/>
        </authorList>
    </citation>
    <scope>NUCLEOTIDE SEQUENCE [LARGE SCALE GENOMIC DNA]</scope>
    <source>
        <strain evidence="8">GT-2023</strain>
        <tissue evidence="8">Liver</tissue>
    </source>
</reference>
<organism evidence="8 9">
    <name type="scientific">Cirrhinus molitorella</name>
    <name type="common">mud carp</name>
    <dbReference type="NCBI Taxonomy" id="172907"/>
    <lineage>
        <taxon>Eukaryota</taxon>
        <taxon>Metazoa</taxon>
        <taxon>Chordata</taxon>
        <taxon>Craniata</taxon>
        <taxon>Vertebrata</taxon>
        <taxon>Euteleostomi</taxon>
        <taxon>Actinopterygii</taxon>
        <taxon>Neopterygii</taxon>
        <taxon>Teleostei</taxon>
        <taxon>Ostariophysi</taxon>
        <taxon>Cypriniformes</taxon>
        <taxon>Cyprinidae</taxon>
        <taxon>Labeoninae</taxon>
        <taxon>Labeonini</taxon>
        <taxon>Cirrhinus</taxon>
    </lineage>
</organism>
<keyword evidence="9" id="KW-1185">Reference proteome</keyword>